<dbReference type="AlphaFoldDB" id="A0A7S9D836"/>
<proteinExistence type="predicted"/>
<dbReference type="Proteomes" id="UP000594621">
    <property type="component" value="Chromosome"/>
</dbReference>
<evidence type="ECO:0000313" key="1">
    <source>
        <dbReference type="EMBL" id="QPF92149.1"/>
    </source>
</evidence>
<organism evidence="1 2">
    <name type="scientific">Bradyrhizobium commune</name>
    <dbReference type="NCBI Taxonomy" id="83627"/>
    <lineage>
        <taxon>Bacteria</taxon>
        <taxon>Pseudomonadati</taxon>
        <taxon>Pseudomonadota</taxon>
        <taxon>Alphaproteobacteria</taxon>
        <taxon>Hyphomicrobiales</taxon>
        <taxon>Nitrobacteraceae</taxon>
        <taxon>Bradyrhizobium</taxon>
    </lineage>
</organism>
<accession>A0A7S9D836</accession>
<evidence type="ECO:0000313" key="2">
    <source>
        <dbReference type="Proteomes" id="UP000594621"/>
    </source>
</evidence>
<reference evidence="1 2" key="1">
    <citation type="submission" date="2020-09" db="EMBL/GenBank/DDBJ databases">
        <title>Complete genomes of bradyrhizobia occurring on native shrubby legumes in Australia.</title>
        <authorList>
            <person name="Lafay B."/>
        </authorList>
    </citation>
    <scope>NUCLEOTIDE SEQUENCE [LARGE SCALE GENOMIC DNA]</scope>
    <source>
        <strain evidence="1 2">BDV5040</strain>
    </source>
</reference>
<gene>
    <name evidence="1" type="ORF">IC761_02255</name>
</gene>
<name>A0A7S9D836_9BRAD</name>
<dbReference type="KEGG" id="bcou:IC761_02255"/>
<protein>
    <submittedName>
        <fullName evidence="1">Uncharacterized protein</fullName>
    </submittedName>
</protein>
<keyword evidence="2" id="KW-1185">Reference proteome</keyword>
<sequence>MDEIDQLTEFLQKLTPLSRSCLLSELERLELCGIDMPGTASIQAKLRAEFRKDGSTQARATSPSRYFFAPLELLLIDGAPEHANAGRISRNTLTPIWEWICRDLLPTMARDYIKAINDQVAANNPKEVLKTASTFQVKVVKVLENTLASGESTEFARGKLAQYTASRTAFDDVKKMLHVLRAGDALSKFNAKLPEKIAKFDDGQVGQTTAQLDAFKKSHPDALPFALALVARRLKTSWQLVRLATKAAASKSAADVATAPYACVVPMVLDRLDDKRLALRVALRHNRVLVARDLLTEIYDTEYALKVRIDGIEQCEWGVRLQQLMDAIAALVSAEVSRFPSNVGHILGSRRLRSHDTLGGKLSYLAWKGRDVVQDSAAAFRKLIGAT</sequence>
<dbReference type="RefSeq" id="WP_195801694.1">
    <property type="nucleotide sequence ID" value="NZ_CP061379.1"/>
</dbReference>
<dbReference type="EMBL" id="CP061379">
    <property type="protein sequence ID" value="QPF92149.1"/>
    <property type="molecule type" value="Genomic_DNA"/>
</dbReference>